<evidence type="ECO:0000313" key="4">
    <source>
        <dbReference type="Proteomes" id="UP000507470"/>
    </source>
</evidence>
<organism evidence="3 4">
    <name type="scientific">Mytilus coruscus</name>
    <name type="common">Sea mussel</name>
    <dbReference type="NCBI Taxonomy" id="42192"/>
    <lineage>
        <taxon>Eukaryota</taxon>
        <taxon>Metazoa</taxon>
        <taxon>Spiralia</taxon>
        <taxon>Lophotrochozoa</taxon>
        <taxon>Mollusca</taxon>
        <taxon>Bivalvia</taxon>
        <taxon>Autobranchia</taxon>
        <taxon>Pteriomorphia</taxon>
        <taxon>Mytilida</taxon>
        <taxon>Mytiloidea</taxon>
        <taxon>Mytilidae</taxon>
        <taxon>Mytilinae</taxon>
        <taxon>Mytilus</taxon>
    </lineage>
</organism>
<evidence type="ECO:0000256" key="1">
    <source>
        <dbReference type="SAM" id="MobiDB-lite"/>
    </source>
</evidence>
<evidence type="ECO:0000256" key="2">
    <source>
        <dbReference type="SAM" id="Phobius"/>
    </source>
</evidence>
<feature type="region of interest" description="Disordered" evidence="1">
    <location>
        <begin position="168"/>
        <end position="190"/>
    </location>
</feature>
<feature type="transmembrane region" description="Helical" evidence="2">
    <location>
        <begin position="301"/>
        <end position="321"/>
    </location>
</feature>
<feature type="region of interest" description="Disordered" evidence="1">
    <location>
        <begin position="329"/>
        <end position="353"/>
    </location>
</feature>
<keyword evidence="2" id="KW-0472">Membrane</keyword>
<reference evidence="3 4" key="1">
    <citation type="submission" date="2020-06" db="EMBL/GenBank/DDBJ databases">
        <authorList>
            <person name="Li R."/>
            <person name="Bekaert M."/>
        </authorList>
    </citation>
    <scope>NUCLEOTIDE SEQUENCE [LARGE SCALE GENOMIC DNA]</scope>
    <source>
        <strain evidence="4">wild</strain>
    </source>
</reference>
<evidence type="ECO:0000313" key="3">
    <source>
        <dbReference type="EMBL" id="CAC5392613.1"/>
    </source>
</evidence>
<dbReference type="Proteomes" id="UP000507470">
    <property type="component" value="Unassembled WGS sequence"/>
</dbReference>
<name>A0A6J8C8A5_MYTCO</name>
<keyword evidence="2" id="KW-1133">Transmembrane helix</keyword>
<dbReference type="OrthoDB" id="10426645at2759"/>
<dbReference type="AlphaFoldDB" id="A0A6J8C8A5"/>
<sequence>MNSLRQLKNVDSSKCTYKCPGSNEDVCGENSHFTVYTQVTACVISGVTRQLGITDTYESAIIRCSLSNGTILNVYNNLNNLEDGKEYWSNIYKSEFLKWVTSESFDEICGEVERLSNVDCLFLNVKYKDMQYVPLPCKYKYNAICERKKLGDPAVIRQCQTKISTTKITKKETEPSHSKISSNKPPLTSSHLSTNTVYVISSDTSMSSKFTMYVKPYSAKVMSTTASFRQFSEKQSTELFRLVPISITSSPSSTSDNIVGVHTEYTTLKTPLDSEKRTMEYETTNNSFVFYVPILLELCRGLVPVSAALLVLMIIAVLVIVRKKRRRGKAHSEGNGNHFELGARQPNTANENRSYEKPWDYLKTLNTGILECRIYDEAKDQDSFERQIYDETTNKYQHLDFDLRSKQPKFLEAEYDTSMSTLSFPKPDLDKTSANCAIEIVVAKRAQNMRSSIHLCHGPWTNNKSAGQNVAYCDTEIIHTKYMYDTPKQSIGHANIP</sequence>
<accession>A0A6J8C8A5</accession>
<protein>
    <recommendedName>
        <fullName evidence="5">C-type lectin domain-containing protein</fullName>
    </recommendedName>
</protein>
<dbReference type="EMBL" id="CACVKT020005011">
    <property type="protein sequence ID" value="CAC5392613.1"/>
    <property type="molecule type" value="Genomic_DNA"/>
</dbReference>
<keyword evidence="2" id="KW-0812">Transmembrane</keyword>
<gene>
    <name evidence="3" type="ORF">MCOR_27541</name>
</gene>
<proteinExistence type="predicted"/>
<keyword evidence="4" id="KW-1185">Reference proteome</keyword>
<evidence type="ECO:0008006" key="5">
    <source>
        <dbReference type="Google" id="ProtNLM"/>
    </source>
</evidence>
<feature type="compositionally biased region" description="Polar residues" evidence="1">
    <location>
        <begin position="178"/>
        <end position="190"/>
    </location>
</feature>